<evidence type="ECO:0000256" key="1">
    <source>
        <dbReference type="SAM" id="MobiDB-lite"/>
    </source>
</evidence>
<dbReference type="EMBL" id="BOOA01000073">
    <property type="protein sequence ID" value="GIH28149.1"/>
    <property type="molecule type" value="Genomic_DNA"/>
</dbReference>
<keyword evidence="3" id="KW-1185">Reference proteome</keyword>
<evidence type="ECO:0000313" key="2">
    <source>
        <dbReference type="EMBL" id="GIH28149.1"/>
    </source>
</evidence>
<dbReference type="AlphaFoldDB" id="A0A919QHM2"/>
<accession>A0A919QHM2</accession>
<proteinExistence type="predicted"/>
<sequence length="245" mass="28216">MKVVQPAYGSDNQIMESAAEWDRCLGWTFELISEDPVRRERARGRLRVTQERRSEALYALNEVWRAEGLSAADQAGDRYIAERRRTLPDALWEFIPAESYADWAGLKYVLLYLEWEARYPDEWMASAKGWGTKHGKLDDLARAVPHLATAVIDQLVDLILLAVRREHRCEDVGYAVLARAVGGSRLRRLLLEIADEPDEGFRLRARYLLWLLDHPEASKPKPSQWQAWLRSQESESASERAENVP</sequence>
<gene>
    <name evidence="2" type="ORF">Aph01nite_64590</name>
</gene>
<protein>
    <submittedName>
        <fullName evidence="2">Uncharacterized protein</fullName>
    </submittedName>
</protein>
<name>A0A919QHM2_9ACTN</name>
<organism evidence="2 3">
    <name type="scientific">Acrocarpospora phusangensis</name>
    <dbReference type="NCBI Taxonomy" id="1070424"/>
    <lineage>
        <taxon>Bacteria</taxon>
        <taxon>Bacillati</taxon>
        <taxon>Actinomycetota</taxon>
        <taxon>Actinomycetes</taxon>
        <taxon>Streptosporangiales</taxon>
        <taxon>Streptosporangiaceae</taxon>
        <taxon>Acrocarpospora</taxon>
    </lineage>
</organism>
<evidence type="ECO:0000313" key="3">
    <source>
        <dbReference type="Proteomes" id="UP000640052"/>
    </source>
</evidence>
<feature type="region of interest" description="Disordered" evidence="1">
    <location>
        <begin position="216"/>
        <end position="245"/>
    </location>
</feature>
<reference evidence="2" key="1">
    <citation type="submission" date="2021-01" db="EMBL/GenBank/DDBJ databases">
        <title>Whole genome shotgun sequence of Acrocarpospora phusangensis NBRC 108782.</title>
        <authorList>
            <person name="Komaki H."/>
            <person name="Tamura T."/>
        </authorList>
    </citation>
    <scope>NUCLEOTIDE SEQUENCE</scope>
    <source>
        <strain evidence="2">NBRC 108782</strain>
    </source>
</reference>
<comment type="caution">
    <text evidence="2">The sequence shown here is derived from an EMBL/GenBank/DDBJ whole genome shotgun (WGS) entry which is preliminary data.</text>
</comment>
<dbReference type="Proteomes" id="UP000640052">
    <property type="component" value="Unassembled WGS sequence"/>
</dbReference>
<dbReference type="RefSeq" id="WP_204044782.1">
    <property type="nucleotide sequence ID" value="NZ_BOOA01000073.1"/>
</dbReference>